<dbReference type="AlphaFoldDB" id="A0A9K3GQL1"/>
<evidence type="ECO:0000313" key="1">
    <source>
        <dbReference type="EMBL" id="GIQ91035.1"/>
    </source>
</evidence>
<keyword evidence="2" id="KW-1185">Reference proteome</keyword>
<protein>
    <submittedName>
        <fullName evidence="1">Uncharacterized protein</fullName>
    </submittedName>
</protein>
<name>A0A9K3GQL1_9EUKA</name>
<reference evidence="1 2" key="1">
    <citation type="journal article" date="2018" name="PLoS ONE">
        <title>The draft genome of Kipferlia bialata reveals reductive genome evolution in fornicate parasites.</title>
        <authorList>
            <person name="Tanifuji G."/>
            <person name="Takabayashi S."/>
            <person name="Kume K."/>
            <person name="Takagi M."/>
            <person name="Nakayama T."/>
            <person name="Kamikawa R."/>
            <person name="Inagaki Y."/>
            <person name="Hashimoto T."/>
        </authorList>
    </citation>
    <scope>NUCLEOTIDE SEQUENCE [LARGE SCALE GENOMIC DNA]</scope>
    <source>
        <strain evidence="1">NY0173</strain>
    </source>
</reference>
<feature type="non-terminal residue" evidence="1">
    <location>
        <position position="1"/>
    </location>
</feature>
<gene>
    <name evidence="1" type="ORF">KIPB_014087</name>
</gene>
<evidence type="ECO:0000313" key="2">
    <source>
        <dbReference type="Proteomes" id="UP000265618"/>
    </source>
</evidence>
<organism evidence="1 2">
    <name type="scientific">Kipferlia bialata</name>
    <dbReference type="NCBI Taxonomy" id="797122"/>
    <lineage>
        <taxon>Eukaryota</taxon>
        <taxon>Metamonada</taxon>
        <taxon>Carpediemonas-like organisms</taxon>
        <taxon>Kipferlia</taxon>
    </lineage>
</organism>
<sequence length="73" mass="8061">MSQPYVASNPAVFALCGARESRYSSVELQGPLLAIGCLPCVFTVHCEGTYVTMFYFEATVDLLLEPTMYNGWT</sequence>
<accession>A0A9K3GQL1</accession>
<dbReference type="EMBL" id="BDIP01007047">
    <property type="protein sequence ID" value="GIQ91035.1"/>
    <property type="molecule type" value="Genomic_DNA"/>
</dbReference>
<dbReference type="Proteomes" id="UP000265618">
    <property type="component" value="Unassembled WGS sequence"/>
</dbReference>
<comment type="caution">
    <text evidence="1">The sequence shown here is derived from an EMBL/GenBank/DDBJ whole genome shotgun (WGS) entry which is preliminary data.</text>
</comment>
<proteinExistence type="predicted"/>